<feature type="active site" description="Proton donor" evidence="2">
    <location>
        <position position="573"/>
    </location>
</feature>
<feature type="active site" description="Proton acceptor" evidence="2">
    <location>
        <position position="616"/>
    </location>
</feature>
<evidence type="ECO:0000259" key="6">
    <source>
        <dbReference type="PROSITE" id="PS00623"/>
    </source>
</evidence>
<feature type="domain" description="Glucose-methanol-choline oxidoreductase N-terminal" evidence="7">
    <location>
        <begin position="315"/>
        <end position="329"/>
    </location>
</feature>
<dbReference type="PANTHER" id="PTHR11552">
    <property type="entry name" value="GLUCOSE-METHANOL-CHOLINE GMC OXIDOREDUCTASE"/>
    <property type="match status" value="1"/>
</dbReference>
<dbReference type="PROSITE" id="PS00624">
    <property type="entry name" value="GMC_OXRED_2"/>
    <property type="match status" value="1"/>
</dbReference>
<evidence type="ECO:0000313" key="9">
    <source>
        <dbReference type="Proteomes" id="UP000182658"/>
    </source>
</evidence>
<dbReference type="InterPro" id="IPR007867">
    <property type="entry name" value="GMC_OxRtase_C"/>
</dbReference>
<dbReference type="InterPro" id="IPR012132">
    <property type="entry name" value="GMC_OxRdtase"/>
</dbReference>
<dbReference type="Pfam" id="PF05199">
    <property type="entry name" value="GMC_oxred_C"/>
    <property type="match status" value="1"/>
</dbReference>
<dbReference type="AlphaFoldDB" id="A0A1J7JHQ4"/>
<dbReference type="GO" id="GO:0050660">
    <property type="term" value="F:flavin adenine dinucleotide binding"/>
    <property type="evidence" value="ECO:0007669"/>
    <property type="project" value="InterPro"/>
</dbReference>
<feature type="binding site" evidence="3">
    <location>
        <position position="264"/>
    </location>
    <ligand>
        <name>FAD</name>
        <dbReference type="ChEBI" id="CHEBI:57692"/>
    </ligand>
</feature>
<evidence type="ECO:0000256" key="5">
    <source>
        <dbReference type="SAM" id="SignalP"/>
    </source>
</evidence>
<dbReference type="PANTHER" id="PTHR11552:SF115">
    <property type="entry name" value="DEHYDROGENASE XPTC-RELATED"/>
    <property type="match status" value="1"/>
</dbReference>
<feature type="binding site" evidence="3">
    <location>
        <position position="115"/>
    </location>
    <ligand>
        <name>FAD</name>
        <dbReference type="ChEBI" id="CHEBI:57692"/>
    </ligand>
</feature>
<evidence type="ECO:0000313" key="8">
    <source>
        <dbReference type="EMBL" id="OIW28820.1"/>
    </source>
</evidence>
<dbReference type="EMBL" id="KV875098">
    <property type="protein sequence ID" value="OIW28820.1"/>
    <property type="molecule type" value="Genomic_DNA"/>
</dbReference>
<dbReference type="SUPFAM" id="SSF54373">
    <property type="entry name" value="FAD-linked reductases, C-terminal domain"/>
    <property type="match status" value="1"/>
</dbReference>
<keyword evidence="9" id="KW-1185">Reference proteome</keyword>
<evidence type="ECO:0000256" key="4">
    <source>
        <dbReference type="RuleBase" id="RU003968"/>
    </source>
</evidence>
<organism evidence="8 9">
    <name type="scientific">Coniochaeta ligniaria NRRL 30616</name>
    <dbReference type="NCBI Taxonomy" id="1408157"/>
    <lineage>
        <taxon>Eukaryota</taxon>
        <taxon>Fungi</taxon>
        <taxon>Dikarya</taxon>
        <taxon>Ascomycota</taxon>
        <taxon>Pezizomycotina</taxon>
        <taxon>Sordariomycetes</taxon>
        <taxon>Sordariomycetidae</taxon>
        <taxon>Coniochaetales</taxon>
        <taxon>Coniochaetaceae</taxon>
        <taxon>Coniochaeta</taxon>
    </lineage>
</organism>
<protein>
    <submittedName>
        <fullName evidence="8">Alcohol oxidase</fullName>
    </submittedName>
</protein>
<dbReference type="STRING" id="1408157.A0A1J7JHQ4"/>
<keyword evidence="4" id="KW-0285">Flavoprotein</keyword>
<evidence type="ECO:0000256" key="3">
    <source>
        <dbReference type="PIRSR" id="PIRSR000137-2"/>
    </source>
</evidence>
<dbReference type="Gene3D" id="3.30.560.10">
    <property type="entry name" value="Glucose Oxidase, domain 3"/>
    <property type="match status" value="1"/>
</dbReference>
<dbReference type="PIRSF" id="PIRSF000137">
    <property type="entry name" value="Alcohol_oxidase"/>
    <property type="match status" value="1"/>
</dbReference>
<feature type="domain" description="Glucose-methanol-choline oxidoreductase N-terminal" evidence="6">
    <location>
        <begin position="113"/>
        <end position="136"/>
    </location>
</feature>
<comment type="similarity">
    <text evidence="1 4">Belongs to the GMC oxidoreductase family.</text>
</comment>
<evidence type="ECO:0000256" key="1">
    <source>
        <dbReference type="ARBA" id="ARBA00010790"/>
    </source>
</evidence>
<reference evidence="8 9" key="1">
    <citation type="submission" date="2016-10" db="EMBL/GenBank/DDBJ databases">
        <title>Draft genome sequence of Coniochaeta ligniaria NRRL30616, a lignocellulolytic fungus for bioabatement of inhibitors in plant biomass hydrolysates.</title>
        <authorList>
            <consortium name="DOE Joint Genome Institute"/>
            <person name="Jimenez D.J."/>
            <person name="Hector R.E."/>
            <person name="Riley R."/>
            <person name="Sun H."/>
            <person name="Grigoriev I.V."/>
            <person name="Van Elsas J.D."/>
            <person name="Nichols N.N."/>
        </authorList>
    </citation>
    <scope>NUCLEOTIDE SEQUENCE [LARGE SCALE GENOMIC DNA]</scope>
    <source>
        <strain evidence="8 9">NRRL 30616</strain>
    </source>
</reference>
<dbReference type="InterPro" id="IPR000172">
    <property type="entry name" value="GMC_OxRdtase_N"/>
</dbReference>
<dbReference type="SUPFAM" id="SSF51905">
    <property type="entry name" value="FAD/NAD(P)-binding domain"/>
    <property type="match status" value="1"/>
</dbReference>
<proteinExistence type="inferred from homology"/>
<evidence type="ECO:0000259" key="7">
    <source>
        <dbReference type="PROSITE" id="PS00624"/>
    </source>
</evidence>
<dbReference type="PROSITE" id="PS00623">
    <property type="entry name" value="GMC_OXRED_1"/>
    <property type="match status" value="1"/>
</dbReference>
<dbReference type="Proteomes" id="UP000182658">
    <property type="component" value="Unassembled WGS sequence"/>
</dbReference>
<dbReference type="OrthoDB" id="269227at2759"/>
<name>A0A1J7JHQ4_9PEZI</name>
<dbReference type="GO" id="GO:0044550">
    <property type="term" value="P:secondary metabolite biosynthetic process"/>
    <property type="evidence" value="ECO:0007669"/>
    <property type="project" value="TreeGrafter"/>
</dbReference>
<gene>
    <name evidence="8" type="ORF">CONLIGDRAFT_715278</name>
</gene>
<feature type="binding site" evidence="3">
    <location>
        <begin position="123"/>
        <end position="126"/>
    </location>
    <ligand>
        <name>FAD</name>
        <dbReference type="ChEBI" id="CHEBI:57692"/>
    </ligand>
</feature>
<dbReference type="GO" id="GO:0016614">
    <property type="term" value="F:oxidoreductase activity, acting on CH-OH group of donors"/>
    <property type="evidence" value="ECO:0007669"/>
    <property type="project" value="InterPro"/>
</dbReference>
<dbReference type="InterPro" id="IPR036188">
    <property type="entry name" value="FAD/NAD-bd_sf"/>
</dbReference>
<feature type="chain" id="PRO_5012498585" evidence="5">
    <location>
        <begin position="21"/>
        <end position="651"/>
    </location>
</feature>
<keyword evidence="3 4" id="KW-0274">FAD</keyword>
<dbReference type="Pfam" id="PF00732">
    <property type="entry name" value="GMC_oxred_N"/>
    <property type="match status" value="1"/>
</dbReference>
<comment type="cofactor">
    <cofactor evidence="3">
        <name>FAD</name>
        <dbReference type="ChEBI" id="CHEBI:57692"/>
    </cofactor>
</comment>
<dbReference type="Gene3D" id="3.50.50.60">
    <property type="entry name" value="FAD/NAD(P)-binding domain"/>
    <property type="match status" value="1"/>
</dbReference>
<accession>A0A1J7JHQ4</accession>
<sequence length="651" mass="70332">MGFVAFAWLLAAVFLSGGCCLHIQPDDIDTQLLPQYDYIIVGGGIAGLVTANRLTENPEVSVLVLEAGQLDTDGEIVTIPALIGQDLWTNYDWNFSTTAQSFLDKGKRPFNSGRVVGGSSILNGLVWTRGAKSDYDAWEALGNPDWGWKDLLPYFDKSETFTLHPEHNTTSDIHVDSDIPEHGRDGPVQVAYPNFIYEQSNSFLQGIASLGVPFLEDPNRGLVAGASIAPSSMHPLNQSRSDARTAYLDTSNRDNLHIATQQTVTRILIGKNNATSSTPPVPPFGFLRRAFGFAPTSGNTRRNVTCSKEVVLAAGALISPVVLQVSGIGPAETLRSINVTVQIDLPGVGENFQDHPMVGGFYKYSNSSVFSANNLTGELRQIAHDLYYNNRTGPWTAPLISTLAFLPLHLLTSNWTTFLAQASASPAPHYLSEETRQHPTVVAGYALQRQIQLNLLKRPDVAASEIMADSIGTLSVAVMRPFSRGTVRALHADILTLSSETIAIDPRYCSDPTDCALLTTALRFNNRLVNTAAMQALQPAPSWPWVGAEGETTQQEEARLLAAVEEYLRTEFHPCGTTAMMPLPLGGVVDPELKVYGTENLRVVDAGVMPLIPGAHLQATVYAVAEKAADIILLAGQGGSRGHSKDKGPHP</sequence>
<keyword evidence="5" id="KW-0732">Signal</keyword>
<evidence type="ECO:0000256" key="2">
    <source>
        <dbReference type="PIRSR" id="PIRSR000137-1"/>
    </source>
</evidence>
<dbReference type="InParanoid" id="A0A1J7JHQ4"/>
<feature type="signal peptide" evidence="5">
    <location>
        <begin position="1"/>
        <end position="20"/>
    </location>
</feature>